<organism evidence="2 3">
    <name type="scientific">Nocardioides astragali</name>
    <dbReference type="NCBI Taxonomy" id="1776736"/>
    <lineage>
        <taxon>Bacteria</taxon>
        <taxon>Bacillati</taxon>
        <taxon>Actinomycetota</taxon>
        <taxon>Actinomycetes</taxon>
        <taxon>Propionibacteriales</taxon>
        <taxon>Nocardioidaceae</taxon>
        <taxon>Nocardioides</taxon>
    </lineage>
</organism>
<evidence type="ECO:0000313" key="3">
    <source>
        <dbReference type="Proteomes" id="UP001596524"/>
    </source>
</evidence>
<dbReference type="InterPro" id="IPR014748">
    <property type="entry name" value="Enoyl-CoA_hydra_C"/>
</dbReference>
<dbReference type="SUPFAM" id="SSF52096">
    <property type="entry name" value="ClpP/crotonase"/>
    <property type="match status" value="1"/>
</dbReference>
<name>A0ABW2N606_9ACTN</name>
<proteinExistence type="inferred from homology"/>
<comment type="similarity">
    <text evidence="1">Belongs to the enoyl-CoA hydratase/isomerase family.</text>
</comment>
<gene>
    <name evidence="2" type="ORF">ACFQO6_19420</name>
</gene>
<accession>A0ABW2N606</accession>
<dbReference type="Proteomes" id="UP001596524">
    <property type="component" value="Unassembled WGS sequence"/>
</dbReference>
<evidence type="ECO:0000313" key="2">
    <source>
        <dbReference type="EMBL" id="MFC7362448.1"/>
    </source>
</evidence>
<keyword evidence="3" id="KW-1185">Reference proteome</keyword>
<evidence type="ECO:0000256" key="1">
    <source>
        <dbReference type="ARBA" id="ARBA00005254"/>
    </source>
</evidence>
<dbReference type="InterPro" id="IPR029045">
    <property type="entry name" value="ClpP/crotonase-like_dom_sf"/>
</dbReference>
<dbReference type="Gene3D" id="1.10.12.10">
    <property type="entry name" value="Lyase 2-enoyl-coa Hydratase, Chain A, domain 2"/>
    <property type="match status" value="1"/>
</dbReference>
<dbReference type="CDD" id="cd06558">
    <property type="entry name" value="crotonase-like"/>
    <property type="match status" value="1"/>
</dbReference>
<protein>
    <submittedName>
        <fullName evidence="2">Enoyl-CoA hydratase-related protein</fullName>
    </submittedName>
</protein>
<dbReference type="RefSeq" id="WP_255889125.1">
    <property type="nucleotide sequence ID" value="NZ_JAFMZM010000001.1"/>
</dbReference>
<comment type="caution">
    <text evidence="2">The sequence shown here is derived from an EMBL/GenBank/DDBJ whole genome shotgun (WGS) entry which is preliminary data.</text>
</comment>
<dbReference type="PANTHER" id="PTHR43113">
    <property type="entry name" value="NUCLEOSIDE-DIPHOSPHATE-SUGAR EPIMERASE"/>
    <property type="match status" value="1"/>
</dbReference>
<dbReference type="PANTHER" id="PTHR43113:SF1">
    <property type="entry name" value="1,4-DIHYDROXY-2-NAPHTHOYL-COA SYNTHASE, PEROXISOMAL"/>
    <property type="match status" value="1"/>
</dbReference>
<dbReference type="Gene3D" id="3.90.226.10">
    <property type="entry name" value="2-enoyl-CoA Hydratase, Chain A, domain 1"/>
    <property type="match status" value="1"/>
</dbReference>
<dbReference type="EMBL" id="JBHTCH010000025">
    <property type="protein sequence ID" value="MFC7362448.1"/>
    <property type="molecule type" value="Genomic_DNA"/>
</dbReference>
<sequence>MTYSDILYTATDGVATITINRPESLNALRRTTVLELTQAFLRADDDPAVGVVVLTGAGDRAFSVGGDQKELVSQLDATGWRVFAREMRDLFATMRNIGVPIIASVRGYCIGGGHELHCFADLTVADEGARFGQVGAKVGGAPIYITRLLPKLVGEKKAREIVMLCEQYSAEEALAMGLINKVAPNGTLDKVVEQMCADLLAKSPTILRHMKTAIGAENVLGDDVIPMLVESLASFFGSAEQREATTAFAEKRAPDFNKFRSNV</sequence>
<dbReference type="InterPro" id="IPR001753">
    <property type="entry name" value="Enoyl-CoA_hydra/iso"/>
</dbReference>
<dbReference type="Pfam" id="PF00378">
    <property type="entry name" value="ECH_1"/>
    <property type="match status" value="1"/>
</dbReference>
<reference evidence="3" key="1">
    <citation type="journal article" date="2019" name="Int. J. Syst. Evol. Microbiol.">
        <title>The Global Catalogue of Microorganisms (GCM) 10K type strain sequencing project: providing services to taxonomists for standard genome sequencing and annotation.</title>
        <authorList>
            <consortium name="The Broad Institute Genomics Platform"/>
            <consortium name="The Broad Institute Genome Sequencing Center for Infectious Disease"/>
            <person name="Wu L."/>
            <person name="Ma J."/>
        </authorList>
    </citation>
    <scope>NUCLEOTIDE SEQUENCE [LARGE SCALE GENOMIC DNA]</scope>
    <source>
        <strain evidence="3">FCH27</strain>
    </source>
</reference>